<evidence type="ECO:0000259" key="4">
    <source>
        <dbReference type="PROSITE" id="PS50893"/>
    </source>
</evidence>
<dbReference type="EMBL" id="GDID01001799">
    <property type="protein sequence ID" value="JAP94807.1"/>
    <property type="molecule type" value="Transcribed_RNA"/>
</dbReference>
<dbReference type="GO" id="GO:0005524">
    <property type="term" value="F:ATP binding"/>
    <property type="evidence" value="ECO:0007669"/>
    <property type="project" value="UniProtKB-KW"/>
</dbReference>
<proteinExistence type="predicted"/>
<evidence type="ECO:0000313" key="6">
    <source>
        <dbReference type="EMBL" id="JAP94807.1"/>
    </source>
</evidence>
<dbReference type="PROSITE" id="PS51379">
    <property type="entry name" value="4FE4S_FER_2"/>
    <property type="match status" value="2"/>
</dbReference>
<dbReference type="PROSITE" id="PS00198">
    <property type="entry name" value="4FE4S_FER_1"/>
    <property type="match status" value="1"/>
</dbReference>
<dbReference type="InterPro" id="IPR003439">
    <property type="entry name" value="ABC_transporter-like_ATP-bd"/>
</dbReference>
<dbReference type="Pfam" id="PF00005">
    <property type="entry name" value="ABC_tran"/>
    <property type="match status" value="2"/>
</dbReference>
<dbReference type="SMART" id="SM00382">
    <property type="entry name" value="AAA"/>
    <property type="match status" value="2"/>
</dbReference>
<dbReference type="InterPro" id="IPR017900">
    <property type="entry name" value="4Fe4S_Fe_S_CS"/>
</dbReference>
<reference evidence="6" key="1">
    <citation type="submission" date="2015-07" db="EMBL/GenBank/DDBJ databases">
        <title>Adaptation to a free-living lifestyle via gene acquisitions in the diplomonad Trepomonas sp. PC1.</title>
        <authorList>
            <person name="Xu F."/>
            <person name="Jerlstrom-Hultqvist J."/>
            <person name="Kolisko M."/>
            <person name="Simpson A.G.B."/>
            <person name="Roger A.J."/>
            <person name="Svard S.G."/>
            <person name="Andersson J.O."/>
        </authorList>
    </citation>
    <scope>NUCLEOTIDE SEQUENCE</scope>
    <source>
        <strain evidence="6">PC1</strain>
    </source>
</reference>
<evidence type="ECO:0000256" key="3">
    <source>
        <dbReference type="SAM" id="MobiDB-lite"/>
    </source>
</evidence>
<name>A0A146KE93_9EUKA</name>
<organism evidence="6">
    <name type="scientific">Trepomonas sp. PC1</name>
    <dbReference type="NCBI Taxonomy" id="1076344"/>
    <lineage>
        <taxon>Eukaryota</taxon>
        <taxon>Metamonada</taxon>
        <taxon>Diplomonadida</taxon>
        <taxon>Hexamitidae</taxon>
        <taxon>Hexamitinae</taxon>
        <taxon>Trepomonas</taxon>
    </lineage>
</organism>
<gene>
    <name evidence="6" type="ORF">TPC1_12410</name>
</gene>
<dbReference type="AlphaFoldDB" id="A0A146KE93"/>
<dbReference type="InterPro" id="IPR007209">
    <property type="entry name" value="RNaseL-inhib-like_metal-bd_dom"/>
</dbReference>
<sequence>MSQKGKAKTDQTTRIAVVEKDRCRPEKCGLMCKLSCPVNKLQKKCIVVEKKAKIAEIDETMCIGCNICTKKCPFEAISIINLPSSLDSLVSFRYDANSFKLHRLPSPRPGQVLGLVGENGTGKSTALQILQNNLQPNFGDFTVKLETDDIIKKYRGTDLQTYFTKLYKGEMKVGLKIQYVDQLAKSDKAEETVGDMLRKYKKKNEAKYTKLMKQLELDTLLDRQLNQLSGGELQRFALIYCAIKENDVYLIDEPSSYLDVRQRLTAAEMIRELVSEGSEKYCIVVEHDLAVLDYLSDYISLLYGQPGAYGIITFPYGCREGINHFLEGKIPTENVRFRDEPIKFHVQHTENDQQQAEEKKQQKQNAPKTTKKQQKEDSEEAEDIKPVMLNGYPNLSLRLGDFVLHVKEGRFYSHQITLILGENGTGKSTFIKTIAGARGYDPVFDNPDDKIPTLAISYKPQTLTPNYEGSVQDMLNDKIPETFTNKGFQDQVVNPLNIKHLLEREVKHLSGGELQRVATILALGKKADLYLIDEPSAYLDACQRMIVAKVIRRFIRSTGTCGYIVEHDFLMSLYMADRVIVFEGKPGVECTANVPQSVSSGMNKFLSFIGVTFRKEGSLTGGSGRPRVNKPGSAKDKDQKITGLYFADFDGTEE</sequence>
<accession>A0A146KE93</accession>
<feature type="region of interest" description="Disordered" evidence="3">
    <location>
        <begin position="348"/>
        <end position="385"/>
    </location>
</feature>
<feature type="domain" description="4Fe-4S ferredoxin-type" evidence="5">
    <location>
        <begin position="53"/>
        <end position="82"/>
    </location>
</feature>
<dbReference type="Pfam" id="PF00037">
    <property type="entry name" value="Fer4"/>
    <property type="match status" value="1"/>
</dbReference>
<dbReference type="PANTHER" id="PTHR19248">
    <property type="entry name" value="ATP-BINDING TRANSPORT PROTEIN-RELATED"/>
    <property type="match status" value="1"/>
</dbReference>
<feature type="domain" description="ABC transporter" evidence="4">
    <location>
        <begin position="77"/>
        <end position="328"/>
    </location>
</feature>
<protein>
    <submittedName>
        <fullName evidence="6">RNase L inhibitor</fullName>
    </submittedName>
</protein>
<dbReference type="Pfam" id="PF04068">
    <property type="entry name" value="Fer4_RLI"/>
    <property type="match status" value="1"/>
</dbReference>
<evidence type="ECO:0000256" key="2">
    <source>
        <dbReference type="ARBA" id="ARBA00022840"/>
    </source>
</evidence>
<evidence type="ECO:0000259" key="5">
    <source>
        <dbReference type="PROSITE" id="PS51379"/>
    </source>
</evidence>
<feature type="domain" description="4Fe-4S ferredoxin-type" evidence="5">
    <location>
        <begin position="14"/>
        <end position="46"/>
    </location>
</feature>
<dbReference type="InterPro" id="IPR017896">
    <property type="entry name" value="4Fe4S_Fe-S-bd"/>
</dbReference>
<dbReference type="SUPFAM" id="SSF52540">
    <property type="entry name" value="P-loop containing nucleoside triphosphate hydrolases"/>
    <property type="match status" value="2"/>
</dbReference>
<dbReference type="SUPFAM" id="SSF54862">
    <property type="entry name" value="4Fe-4S ferredoxins"/>
    <property type="match status" value="1"/>
</dbReference>
<keyword evidence="2" id="KW-0067">ATP-binding</keyword>
<dbReference type="Gene3D" id="3.40.50.300">
    <property type="entry name" value="P-loop containing nucleotide triphosphate hydrolases"/>
    <property type="match status" value="2"/>
</dbReference>
<keyword evidence="1" id="KW-0547">Nucleotide-binding</keyword>
<dbReference type="FunFam" id="3.40.50.300:FF:001546">
    <property type="entry name" value="RNase L inhibitor homolog"/>
    <property type="match status" value="1"/>
</dbReference>
<dbReference type="GO" id="GO:0016887">
    <property type="term" value="F:ATP hydrolysis activity"/>
    <property type="evidence" value="ECO:0007669"/>
    <property type="project" value="InterPro"/>
</dbReference>
<feature type="domain" description="ABC transporter" evidence="4">
    <location>
        <begin position="379"/>
        <end position="609"/>
    </location>
</feature>
<dbReference type="PROSITE" id="PS50893">
    <property type="entry name" value="ABC_TRANSPORTER_2"/>
    <property type="match status" value="2"/>
</dbReference>
<feature type="compositionally biased region" description="Basic and acidic residues" evidence="3">
    <location>
        <begin position="348"/>
        <end position="361"/>
    </location>
</feature>
<evidence type="ECO:0000256" key="1">
    <source>
        <dbReference type="ARBA" id="ARBA00022741"/>
    </source>
</evidence>
<dbReference type="PRINTS" id="PR01868">
    <property type="entry name" value="ABCEFAMILY"/>
</dbReference>
<dbReference type="InterPro" id="IPR027417">
    <property type="entry name" value="P-loop_NTPase"/>
</dbReference>
<dbReference type="InterPro" id="IPR013283">
    <property type="entry name" value="RLI1"/>
</dbReference>
<dbReference type="InterPro" id="IPR003593">
    <property type="entry name" value="AAA+_ATPase"/>
</dbReference>
<dbReference type="FunFam" id="3.40.50.300:FF:000152">
    <property type="entry name" value="ATP-binding cassette, sub-family E, member 1"/>
    <property type="match status" value="1"/>
</dbReference>